<accession>A0ABR2PZP9</accession>
<keyword evidence="1" id="KW-0812">Transmembrane</keyword>
<dbReference type="PANTHER" id="PTHR37204:SF1">
    <property type="entry name" value="TRANSMEMBRANE PROTEIN"/>
    <property type="match status" value="1"/>
</dbReference>
<evidence type="ECO:0000313" key="3">
    <source>
        <dbReference type="Proteomes" id="UP001396334"/>
    </source>
</evidence>
<dbReference type="InterPro" id="IPR004345">
    <property type="entry name" value="TB2_DP1_HVA22"/>
</dbReference>
<gene>
    <name evidence="2" type="ORF">V6N11_008125</name>
</gene>
<comment type="caution">
    <text evidence="2">The sequence shown here is derived from an EMBL/GenBank/DDBJ whole genome shotgun (WGS) entry which is preliminary data.</text>
</comment>
<keyword evidence="1" id="KW-0472">Membrane</keyword>
<sequence>MVVMGRVRYWWSHSKTVALIWFSSLSLFYFLFQMALRNSTPPSPVSDSSMSNNNIRLALYDKMRRDLDEHGAAFLKHGETSQSLTLSDLFTLKDGSVTPVLKAAHPPVRANVLYLSTKYSVPISEAVKQVFDPYFDKAIWFQNSSLYHFSMFHASHHIVPVLASEVEIEAEAAAVKAVAEGLCPLEIVLDRVVLTSTGVLLGCWQVVSGTDPATIRAKLRTALPRAPEKQLYDAAILHTSFARLLSHPKASLMDTDNTSNQIELFHNLVSQLNNKIRGFKATVSELWYVEEYDVLALALNGKMKQLSFTHEHTCHSNITTATSNKSKAKPNPLSSVLHFLGRSEVSEKQDKEKLHWKLNMGSGAASFLKVLLNNFDVLAGPIISLLYPLYASVRAIESESRADDRQWLTYWVMYSMITLLELSFARVIEWIPIWSYVKLILTCWLVIPYFSGASYVYEHYLRPFFINPQQTINIWYVPRKKDLFSKPDDILTAAERYIEENGTDAFEKLIHRADKSRSSGYIYDDDGYRY</sequence>
<keyword evidence="3" id="KW-1185">Reference proteome</keyword>
<protein>
    <recommendedName>
        <fullName evidence="4">HVA22-like protein</fullName>
    </recommendedName>
</protein>
<feature type="transmembrane region" description="Helical" evidence="1">
    <location>
        <begin position="377"/>
        <end position="396"/>
    </location>
</feature>
<dbReference type="Proteomes" id="UP001396334">
    <property type="component" value="Unassembled WGS sequence"/>
</dbReference>
<name>A0ABR2PZP9_9ROSI</name>
<feature type="transmembrane region" description="Helical" evidence="1">
    <location>
        <begin position="408"/>
        <end position="427"/>
    </location>
</feature>
<feature type="transmembrane region" description="Helical" evidence="1">
    <location>
        <begin position="433"/>
        <end position="457"/>
    </location>
</feature>
<evidence type="ECO:0000313" key="2">
    <source>
        <dbReference type="EMBL" id="KAK8993911.1"/>
    </source>
</evidence>
<dbReference type="Pfam" id="PF03134">
    <property type="entry name" value="TB2_DP1_HVA22"/>
    <property type="match status" value="1"/>
</dbReference>
<dbReference type="EMBL" id="JBBPBN010000048">
    <property type="protein sequence ID" value="KAK8993911.1"/>
    <property type="molecule type" value="Genomic_DNA"/>
</dbReference>
<proteinExistence type="predicted"/>
<evidence type="ECO:0000256" key="1">
    <source>
        <dbReference type="SAM" id="Phobius"/>
    </source>
</evidence>
<evidence type="ECO:0008006" key="4">
    <source>
        <dbReference type="Google" id="ProtNLM"/>
    </source>
</evidence>
<organism evidence="2 3">
    <name type="scientific">Hibiscus sabdariffa</name>
    <name type="common">roselle</name>
    <dbReference type="NCBI Taxonomy" id="183260"/>
    <lineage>
        <taxon>Eukaryota</taxon>
        <taxon>Viridiplantae</taxon>
        <taxon>Streptophyta</taxon>
        <taxon>Embryophyta</taxon>
        <taxon>Tracheophyta</taxon>
        <taxon>Spermatophyta</taxon>
        <taxon>Magnoliopsida</taxon>
        <taxon>eudicotyledons</taxon>
        <taxon>Gunneridae</taxon>
        <taxon>Pentapetalae</taxon>
        <taxon>rosids</taxon>
        <taxon>malvids</taxon>
        <taxon>Malvales</taxon>
        <taxon>Malvaceae</taxon>
        <taxon>Malvoideae</taxon>
        <taxon>Hibiscus</taxon>
    </lineage>
</organism>
<keyword evidence="1" id="KW-1133">Transmembrane helix</keyword>
<reference evidence="2 3" key="1">
    <citation type="journal article" date="2024" name="G3 (Bethesda)">
        <title>Genome assembly of Hibiscus sabdariffa L. provides insights into metabolisms of medicinal natural products.</title>
        <authorList>
            <person name="Kim T."/>
        </authorList>
    </citation>
    <scope>NUCLEOTIDE SEQUENCE [LARGE SCALE GENOMIC DNA]</scope>
    <source>
        <strain evidence="2">TK-2024</strain>
        <tissue evidence="2">Old leaves</tissue>
    </source>
</reference>
<dbReference type="PANTHER" id="PTHR37204">
    <property type="entry name" value="TRANSMEMBRANE PROTEIN"/>
    <property type="match status" value="1"/>
</dbReference>